<evidence type="ECO:0000256" key="6">
    <source>
        <dbReference type="ARBA" id="ARBA00022673"/>
    </source>
</evidence>
<evidence type="ECO:0000256" key="1">
    <source>
        <dbReference type="ARBA" id="ARBA00004141"/>
    </source>
</evidence>
<dbReference type="InterPro" id="IPR011009">
    <property type="entry name" value="Kinase-like_dom_sf"/>
</dbReference>
<reference evidence="22 23" key="1">
    <citation type="journal article" date="2008" name="Nature">
        <title>The genome of the choanoflagellate Monosiga brevicollis and the origin of metazoans.</title>
        <authorList>
            <consortium name="JGI Sequencing"/>
            <person name="King N."/>
            <person name="Westbrook M.J."/>
            <person name="Young S.L."/>
            <person name="Kuo A."/>
            <person name="Abedin M."/>
            <person name="Chapman J."/>
            <person name="Fairclough S."/>
            <person name="Hellsten U."/>
            <person name="Isogai Y."/>
            <person name="Letunic I."/>
            <person name="Marr M."/>
            <person name="Pincus D."/>
            <person name="Putnam N."/>
            <person name="Rokas A."/>
            <person name="Wright K.J."/>
            <person name="Zuzow R."/>
            <person name="Dirks W."/>
            <person name="Good M."/>
            <person name="Goodstein D."/>
            <person name="Lemons D."/>
            <person name="Li W."/>
            <person name="Lyons J.B."/>
            <person name="Morris A."/>
            <person name="Nichols S."/>
            <person name="Richter D.J."/>
            <person name="Salamov A."/>
            <person name="Bork P."/>
            <person name="Lim W.A."/>
            <person name="Manning G."/>
            <person name="Miller W.T."/>
            <person name="McGinnis W."/>
            <person name="Shapiro H."/>
            <person name="Tjian R."/>
            <person name="Grigoriev I.V."/>
            <person name="Rokhsar D."/>
        </authorList>
    </citation>
    <scope>NUCLEOTIDE SEQUENCE [LARGE SCALE GENOMIC DNA]</scope>
    <source>
        <strain evidence="23">MX1 / ATCC 50154</strain>
    </source>
</reference>
<evidence type="ECO:0000256" key="16">
    <source>
        <dbReference type="ARBA" id="ARBA00023303"/>
    </source>
</evidence>
<dbReference type="PROSITE" id="PS00107">
    <property type="entry name" value="PROTEIN_KINASE_ATP"/>
    <property type="match status" value="1"/>
</dbReference>
<feature type="transmembrane region" description="Helical" evidence="20">
    <location>
        <begin position="1606"/>
        <end position="1625"/>
    </location>
</feature>
<dbReference type="Proteomes" id="UP000001357">
    <property type="component" value="Unassembled WGS sequence"/>
</dbReference>
<dbReference type="FunFam" id="1.10.287.70:FF:000129">
    <property type="entry name" value="Two pore calcium channel protein 1"/>
    <property type="match status" value="1"/>
</dbReference>
<evidence type="ECO:0000259" key="21">
    <source>
        <dbReference type="PROSITE" id="PS50011"/>
    </source>
</evidence>
<accession>A9V831</accession>
<protein>
    <recommendedName>
        <fullName evidence="21">Protein kinase domain-containing protein</fullName>
    </recommendedName>
</protein>
<evidence type="ECO:0000256" key="7">
    <source>
        <dbReference type="ARBA" id="ARBA00022692"/>
    </source>
</evidence>
<feature type="compositionally biased region" description="Low complexity" evidence="19">
    <location>
        <begin position="377"/>
        <end position="387"/>
    </location>
</feature>
<feature type="transmembrane region" description="Helical" evidence="20">
    <location>
        <begin position="1546"/>
        <end position="1567"/>
    </location>
</feature>
<proteinExistence type="inferred from homology"/>
<dbReference type="Gene3D" id="1.10.510.10">
    <property type="entry name" value="Transferase(Phosphotransferase) domain 1"/>
    <property type="match status" value="1"/>
</dbReference>
<dbReference type="GO" id="GO:0019722">
    <property type="term" value="P:calcium-mediated signaling"/>
    <property type="evidence" value="ECO:0007669"/>
    <property type="project" value="UniProtKB-ARBA"/>
</dbReference>
<name>A9V831_MONBE</name>
<feature type="compositionally biased region" description="Polar residues" evidence="19">
    <location>
        <begin position="323"/>
        <end position="333"/>
    </location>
</feature>
<sequence length="1951" mass="215213">MAVEPEAPGMQNYERLKQIGSGSYGSCILVKRRRDSQLCVIKQIQLENMTPQEEEEVRMEARIMMSLRHSNIVALVDPTFRVGSVLHMVMEYAEGGDMSRAIEGQRRLGARFSEKKIMNWLVQLVAALAFVHSKNILHRDIKAQNVFLTRGGIVKLGDFGISKVLNSQTQLASTIIGTPYHLSPEICEQALKIKDMNSRLVLTWRMNCQDKPYGKKSDVWALGCLLYEVCMLRKAFNAQSFPALVMRIMQVLILCMVSIAACGLQQENSYLSATAIPMAYEMLWSRCYALSPNTAPPVTFAVELEPAKRVPPSLRRAQENVVPPTNASNTVIKTSKAAEPAQALPSSVSFDVELAPPRRAPQAGKQADGPRGKKPVSSSSAGSGAKKSTNEANLASNTRSTAAQRSTGIGAARSQPQASVATRGTKAPLRTSSQNRTSTLSVAASAPAANFGATVVLESKKTRSKTGSSSSSSSSTLQSGTSTLSNGPRLTANAKTSTTTVRKSKGGPSTAQSAPRGVASRSLDAQRNAMKRDAKQKRDEEKRSLKEHEQRLRALKSNVQSKLQVPRKGGIAKGGGTKSSEGRSGASVPETSKAKAAPKRRATSGSTTSSPAGSSKTSTASTPDMSPKERVEQQRSDLRRQIQKARQDAKRNGAGAEVAVEILLSDRVRQLPTEEFGTQDLGPVSSPTVGAPKLSQSRLAEPALGDASNGGPETEDSSGLRQSTQSLSDVDTEVMRAAETVVQAVKAPRVTDESEEEHEASLDSLSPRQPRGSDVLDQAAVEALAHRAMMVRGELLHRLGEAVFEQLYQAVNDAAQEGTDEPSDEIDSEAGDDAILPNTELLAHLHSLLGAAPEPVRDDEPELEGLGESWDADSGQVRALPLANRDEVFELLCKAYEPTEEGQRASRQLDIVMDVDATLVVTGLLQHATYLMLEGRHYLKFRNHPVSQTRVAAFRWLYQSVWNFLPWLEVLAASIPLLLTLFEFPAVFKVVGGWSAWLQRLGNRVRVAIWLLLLIDVIVAVADPAYDASRILRLLRPFFLVDTFLCSGARRVVQQTLFTSVRAIDMVLLFITYVLLWSIVAHAFFGPESVYATHLKNRTAAANLPDVAGVDTHFITFNQSVVSMFVAITTANYPDVGMQTMFSWQPNALFFVIYMFLGVYFVLNFFLAVVYENFLNFENTKQCSMILHQRRALRRAYCLAVRASVLERRLTGGADADRFSLQPDSLMEDAHDAAAESGATAKDNGSDATPPPSHGHDGSAESDEHEHLKHGSQLVVRALQDPDKPLLTRDIFDRLVLGIEPRLGAKQRLLVFAYLTRLQHRTDQLTHNEQSRANTSRRQPKRCISLNEFYGLFDALENDWALDRRATLRQVTTSPDPFAYGTKEPWHTIKRACAFADTTWFHHAVTTVILLNLAFVVANASKGRDTRFLDDGTYGECHTHVWEYAFFAFYVIEVFAKLGVYGRVIYFKGKWNRFDFFVVALSAFGFVLEALLSADSGSCGHGKDGGSLVRVVAVVFRCLRMTRVVRIRKSFRHVLLTITFVIRKMFRYILVLLLVMYSFAVIGMVWFHHTVAEDCSWSDPTAWEPCGFAFDPSQATYYQLQNFDNVLLTFNTLFTLLIVNNWQLVMEGHVAVAPGKTAARIFFFVFYLFVVLIVLNIIIAYLLDGFLKLHGLLEKHAENDLSEEQRERSRLAQESALQRKETARHAEQEAGLEGQVIRLGSHLQVGATVTLALSQHALAEQNAAQLYDSFMLSVAQSAFPILQQSALSLRLLTQGQTVVICSVPTPAALSVMSAAEPLVEFKRRVLPLLTEMYEGHQREQRGAEEAAAVSLDTTSAVSLTGARPGREARFTVALDDAHRCFPSGDADLQVVALLSQYASRRALDSVGLQYEAKREITRDSISRALQGEELEWACIQDDNRARIRVERDPLHFFRFDTLAADDPAHGELDEG</sequence>
<dbReference type="InParanoid" id="A9V831"/>
<feature type="region of interest" description="Disordered" evidence="19">
    <location>
        <begin position="1230"/>
        <end position="1270"/>
    </location>
</feature>
<feature type="binding site" evidence="17">
    <location>
        <position position="42"/>
    </location>
    <ligand>
        <name>ATP</name>
        <dbReference type="ChEBI" id="CHEBI:30616"/>
    </ligand>
</feature>
<comment type="subunit">
    <text evidence="3">Homodimer.</text>
</comment>
<evidence type="ECO:0000256" key="9">
    <source>
        <dbReference type="ARBA" id="ARBA00022741"/>
    </source>
</evidence>
<evidence type="ECO:0000256" key="12">
    <source>
        <dbReference type="ARBA" id="ARBA00022882"/>
    </source>
</evidence>
<feature type="compositionally biased region" description="Basic and acidic residues" evidence="19">
    <location>
        <begin position="1254"/>
        <end position="1269"/>
    </location>
</feature>
<organism evidence="22 23">
    <name type="scientific">Monosiga brevicollis</name>
    <name type="common">Choanoflagellate</name>
    <dbReference type="NCBI Taxonomy" id="81824"/>
    <lineage>
        <taxon>Eukaryota</taxon>
        <taxon>Choanoflagellata</taxon>
        <taxon>Craspedida</taxon>
        <taxon>Salpingoecidae</taxon>
        <taxon>Monosiga</taxon>
    </lineage>
</organism>
<dbReference type="EMBL" id="CH991567">
    <property type="protein sequence ID" value="EDQ86268.1"/>
    <property type="molecule type" value="Genomic_DNA"/>
</dbReference>
<feature type="compositionally biased region" description="Basic and acidic residues" evidence="19">
    <location>
        <begin position="530"/>
        <end position="552"/>
    </location>
</feature>
<evidence type="ECO:0000256" key="3">
    <source>
        <dbReference type="ARBA" id="ARBA00011738"/>
    </source>
</evidence>
<feature type="transmembrane region" description="Helical" evidence="20">
    <location>
        <begin position="1441"/>
        <end position="1462"/>
    </location>
</feature>
<dbReference type="InterPro" id="IPR028801">
    <property type="entry name" value="TPC1_animal"/>
</dbReference>
<gene>
    <name evidence="22" type="ORF">MONBRDRAFT_28406</name>
</gene>
<dbReference type="GO" id="GO:0005524">
    <property type="term" value="F:ATP binding"/>
    <property type="evidence" value="ECO:0007669"/>
    <property type="project" value="UniProtKB-UniRule"/>
</dbReference>
<feature type="domain" description="Protein kinase" evidence="21">
    <location>
        <begin position="13"/>
        <end position="314"/>
    </location>
</feature>
<dbReference type="Pfam" id="PF00520">
    <property type="entry name" value="Ion_trans"/>
    <property type="match status" value="2"/>
</dbReference>
<dbReference type="InterPro" id="IPR005821">
    <property type="entry name" value="Ion_trans_dom"/>
</dbReference>
<feature type="transmembrane region" description="Helical" evidence="20">
    <location>
        <begin position="1148"/>
        <end position="1171"/>
    </location>
</feature>
<dbReference type="eggNOG" id="KOG0589">
    <property type="taxonomic scope" value="Eukaryota"/>
</dbReference>
<keyword evidence="5" id="KW-0109">Calcium transport</keyword>
<dbReference type="InterPro" id="IPR008271">
    <property type="entry name" value="Ser/Thr_kinase_AS"/>
</dbReference>
<evidence type="ECO:0000256" key="5">
    <source>
        <dbReference type="ARBA" id="ARBA00022568"/>
    </source>
</evidence>
<keyword evidence="7 20" id="KW-0812">Transmembrane</keyword>
<feature type="coiled-coil region" evidence="18">
    <location>
        <begin position="1674"/>
        <end position="1701"/>
    </location>
</feature>
<evidence type="ECO:0000256" key="13">
    <source>
        <dbReference type="ARBA" id="ARBA00022989"/>
    </source>
</evidence>
<evidence type="ECO:0000256" key="11">
    <source>
        <dbReference type="ARBA" id="ARBA00022840"/>
    </source>
</evidence>
<feature type="compositionally biased region" description="Polar residues" evidence="19">
    <location>
        <begin position="390"/>
        <end position="407"/>
    </location>
</feature>
<dbReference type="PANTHER" id="PTHR46474">
    <property type="entry name" value="TWO PORE CALCIUM CHANNEL PROTEIN 1"/>
    <property type="match status" value="1"/>
</dbReference>
<feature type="region of interest" description="Disordered" evidence="19">
    <location>
        <begin position="674"/>
        <end position="773"/>
    </location>
</feature>
<feature type="transmembrane region" description="Helical" evidence="20">
    <location>
        <begin position="1637"/>
        <end position="1663"/>
    </location>
</feature>
<feature type="region of interest" description="Disordered" evidence="19">
    <location>
        <begin position="460"/>
        <end position="656"/>
    </location>
</feature>
<dbReference type="SMART" id="SM00220">
    <property type="entry name" value="S_TKc"/>
    <property type="match status" value="1"/>
</dbReference>
<feature type="compositionally biased region" description="Basic and acidic residues" evidence="19">
    <location>
        <begin position="626"/>
        <end position="651"/>
    </location>
</feature>
<feature type="compositionally biased region" description="Polar residues" evidence="19">
    <location>
        <begin position="717"/>
        <end position="729"/>
    </location>
</feature>
<evidence type="ECO:0000256" key="15">
    <source>
        <dbReference type="ARBA" id="ARBA00023136"/>
    </source>
</evidence>
<dbReference type="Pfam" id="PF00069">
    <property type="entry name" value="Pkinase"/>
    <property type="match status" value="1"/>
</dbReference>
<dbReference type="GO" id="GO:0005262">
    <property type="term" value="F:calcium channel activity"/>
    <property type="evidence" value="ECO:0007669"/>
    <property type="project" value="UniProtKB-KW"/>
</dbReference>
<evidence type="ECO:0000256" key="8">
    <source>
        <dbReference type="ARBA" id="ARBA00022737"/>
    </source>
</evidence>
<dbReference type="GO" id="GO:0034702">
    <property type="term" value="C:monoatomic ion channel complex"/>
    <property type="evidence" value="ECO:0007669"/>
    <property type="project" value="UniProtKB-KW"/>
</dbReference>
<dbReference type="PROSITE" id="PS00108">
    <property type="entry name" value="PROTEIN_KINASE_ST"/>
    <property type="match status" value="1"/>
</dbReference>
<dbReference type="FunFam" id="3.30.200.20:FF:000579">
    <property type="entry name" value="cyclin-dependent kinase 20"/>
    <property type="match status" value="1"/>
</dbReference>
<evidence type="ECO:0000256" key="4">
    <source>
        <dbReference type="ARBA" id="ARBA00022448"/>
    </source>
</evidence>
<dbReference type="GeneID" id="5894212"/>
<dbReference type="SUPFAM" id="SSF81324">
    <property type="entry name" value="Voltage-gated potassium channels"/>
    <property type="match status" value="2"/>
</dbReference>
<feature type="compositionally biased region" description="Polar residues" evidence="19">
    <location>
        <begin position="493"/>
        <end position="513"/>
    </location>
</feature>
<keyword evidence="15 20" id="KW-0472">Membrane</keyword>
<dbReference type="GO" id="GO:0005765">
    <property type="term" value="C:lysosomal membrane"/>
    <property type="evidence" value="ECO:0000318"/>
    <property type="project" value="GO_Central"/>
</dbReference>
<feature type="transmembrane region" description="Helical" evidence="20">
    <location>
        <begin position="1065"/>
        <end position="1085"/>
    </location>
</feature>
<keyword evidence="14" id="KW-0406">Ion transport</keyword>
<evidence type="ECO:0000313" key="23">
    <source>
        <dbReference type="Proteomes" id="UP000001357"/>
    </source>
</evidence>
<evidence type="ECO:0000256" key="10">
    <source>
        <dbReference type="ARBA" id="ARBA00022837"/>
    </source>
</evidence>
<keyword evidence="4" id="KW-0813">Transport</keyword>
<keyword evidence="10" id="KW-0106">Calcium</keyword>
<evidence type="ECO:0000256" key="20">
    <source>
        <dbReference type="SAM" id="Phobius"/>
    </source>
</evidence>
<keyword evidence="9 17" id="KW-0547">Nucleotide-binding</keyword>
<evidence type="ECO:0000313" key="22">
    <source>
        <dbReference type="EMBL" id="EDQ86268.1"/>
    </source>
</evidence>
<dbReference type="PROSITE" id="PS50011">
    <property type="entry name" value="PROTEIN_KINASE_DOM"/>
    <property type="match status" value="1"/>
</dbReference>
<comment type="subcellular location">
    <subcellularLocation>
        <location evidence="1">Membrane</location>
        <topology evidence="1">Multi-pass membrane protein</topology>
    </subcellularLocation>
</comment>
<dbReference type="CDD" id="cd08215">
    <property type="entry name" value="STKc_Nek"/>
    <property type="match status" value="1"/>
</dbReference>
<feature type="region of interest" description="Disordered" evidence="19">
    <location>
        <begin position="314"/>
        <end position="345"/>
    </location>
</feature>
<keyword evidence="13 20" id="KW-1133">Transmembrane helix</keyword>
<dbReference type="InterPro" id="IPR027359">
    <property type="entry name" value="Volt_channel_dom_sf"/>
</dbReference>
<dbReference type="InterPro" id="IPR000719">
    <property type="entry name" value="Prot_kinase_dom"/>
</dbReference>
<dbReference type="Gene3D" id="3.30.200.20">
    <property type="entry name" value="Phosphorylase Kinase, domain 1"/>
    <property type="match status" value="1"/>
</dbReference>
<dbReference type="GO" id="GO:0010008">
    <property type="term" value="C:endosome membrane"/>
    <property type="evidence" value="ECO:0000318"/>
    <property type="project" value="GO_Central"/>
</dbReference>
<evidence type="ECO:0000256" key="17">
    <source>
        <dbReference type="PROSITE-ProRule" id="PRU10141"/>
    </source>
</evidence>
<keyword evidence="6" id="KW-0107">Calcium channel</keyword>
<dbReference type="PANTHER" id="PTHR46474:SF1">
    <property type="entry name" value="TWO PORE CHANNEL PROTEIN 1"/>
    <property type="match status" value="1"/>
</dbReference>
<dbReference type="Gene3D" id="1.10.287.70">
    <property type="match status" value="2"/>
</dbReference>
<keyword evidence="8" id="KW-0677">Repeat</keyword>
<evidence type="ECO:0000256" key="2">
    <source>
        <dbReference type="ARBA" id="ARBA00009286"/>
    </source>
</evidence>
<feature type="transmembrane region" description="Helical" evidence="20">
    <location>
        <begin position="964"/>
        <end position="984"/>
    </location>
</feature>
<dbReference type="FunFam" id="1.20.120.350:FF:000198">
    <property type="match status" value="1"/>
</dbReference>
<evidence type="ECO:0000256" key="14">
    <source>
        <dbReference type="ARBA" id="ARBA00023065"/>
    </source>
</evidence>
<dbReference type="SUPFAM" id="SSF56112">
    <property type="entry name" value="Protein kinase-like (PK-like)"/>
    <property type="match status" value="1"/>
</dbReference>
<dbReference type="GO" id="GO:0004672">
    <property type="term" value="F:protein kinase activity"/>
    <property type="evidence" value="ECO:0007669"/>
    <property type="project" value="InterPro"/>
</dbReference>
<dbReference type="InterPro" id="IPR017441">
    <property type="entry name" value="Protein_kinase_ATP_BS"/>
</dbReference>
<dbReference type="RefSeq" id="XP_001748938.1">
    <property type="nucleotide sequence ID" value="XM_001748886.1"/>
</dbReference>
<feature type="transmembrane region" description="Helical" evidence="20">
    <location>
        <begin position="1400"/>
        <end position="1421"/>
    </location>
</feature>
<feature type="transmembrane region" description="Helical" evidence="20">
    <location>
        <begin position="1474"/>
        <end position="1494"/>
    </location>
</feature>
<keyword evidence="11 17" id="KW-0067">ATP-binding</keyword>
<feature type="transmembrane region" description="Helical" evidence="20">
    <location>
        <begin position="1005"/>
        <end position="1022"/>
    </location>
</feature>
<dbReference type="STRING" id="81824.A9V831"/>
<keyword evidence="12" id="KW-0851">Voltage-gated channel</keyword>
<feature type="region of interest" description="Disordered" evidence="19">
    <location>
        <begin position="358"/>
        <end position="443"/>
    </location>
</feature>
<keyword evidence="16" id="KW-0407">Ion channel</keyword>
<feature type="compositionally biased region" description="Polar residues" evidence="19">
    <location>
        <begin position="430"/>
        <end position="442"/>
    </location>
</feature>
<keyword evidence="18" id="KW-0175">Coiled coil</keyword>
<evidence type="ECO:0000256" key="18">
    <source>
        <dbReference type="SAM" id="Coils"/>
    </source>
</evidence>
<feature type="transmembrane region" description="Helical" evidence="20">
    <location>
        <begin position="1506"/>
        <end position="1525"/>
    </location>
</feature>
<evidence type="ECO:0000256" key="19">
    <source>
        <dbReference type="SAM" id="MobiDB-lite"/>
    </source>
</evidence>
<dbReference type="Gene3D" id="1.20.120.350">
    <property type="entry name" value="Voltage-gated potassium channels. Chain C"/>
    <property type="match status" value="1"/>
</dbReference>
<comment type="similarity">
    <text evidence="2">Belongs to the calcium channel alpha-1 subunit (TC 1.A.1.11) family. Two pore calcium channel subfamily.</text>
</comment>
<dbReference type="GO" id="GO:0022832">
    <property type="term" value="F:voltage-gated channel activity"/>
    <property type="evidence" value="ECO:0007669"/>
    <property type="project" value="InterPro"/>
</dbReference>
<feature type="compositionally biased region" description="Low complexity" evidence="19">
    <location>
        <begin position="603"/>
        <end position="623"/>
    </location>
</feature>
<keyword evidence="23" id="KW-1185">Reference proteome</keyword>
<feature type="compositionally biased region" description="Low complexity" evidence="19">
    <location>
        <begin position="465"/>
        <end position="485"/>
    </location>
</feature>
<dbReference type="KEGG" id="mbr:MONBRDRAFT_28406"/>